<dbReference type="SMART" id="SM00463">
    <property type="entry name" value="SMR"/>
    <property type="match status" value="1"/>
</dbReference>
<dbReference type="Gene3D" id="3.30.1370.110">
    <property type="match status" value="1"/>
</dbReference>
<evidence type="ECO:0000259" key="1">
    <source>
        <dbReference type="PROSITE" id="PS50828"/>
    </source>
</evidence>
<organism evidence="2 3">
    <name type="scientific">Shewanella japonica</name>
    <dbReference type="NCBI Taxonomy" id="93973"/>
    <lineage>
        <taxon>Bacteria</taxon>
        <taxon>Pseudomonadati</taxon>
        <taxon>Pseudomonadota</taxon>
        <taxon>Gammaproteobacteria</taxon>
        <taxon>Alteromonadales</taxon>
        <taxon>Shewanellaceae</taxon>
        <taxon>Shewanella</taxon>
    </lineage>
</organism>
<dbReference type="SUPFAM" id="SSF160443">
    <property type="entry name" value="SMR domain-like"/>
    <property type="match status" value="1"/>
</dbReference>
<evidence type="ECO:0000313" key="2">
    <source>
        <dbReference type="EMBL" id="ARD22262.1"/>
    </source>
</evidence>
<dbReference type="PANTHER" id="PTHR35562:SF2">
    <property type="entry name" value="DNA ENDONUCLEASE SMRA-RELATED"/>
    <property type="match status" value="1"/>
</dbReference>
<accession>A0ABM6JLG1</accession>
<feature type="domain" description="Smr" evidence="1">
    <location>
        <begin position="95"/>
        <end position="176"/>
    </location>
</feature>
<protein>
    <recommendedName>
        <fullName evidence="1">Smr domain-containing protein</fullName>
    </recommendedName>
</protein>
<dbReference type="Pfam" id="PF01713">
    <property type="entry name" value="Smr"/>
    <property type="match status" value="1"/>
</dbReference>
<dbReference type="NCBIfam" id="NF033154">
    <property type="entry name" value="endonuc_SmrA"/>
    <property type="match status" value="1"/>
</dbReference>
<reference evidence="2 3" key="1">
    <citation type="submission" date="2017-03" db="EMBL/GenBank/DDBJ databases">
        <title>Genome sequencing of Shewanella japonica KCTC 22435.</title>
        <authorList>
            <person name="Kim K.M."/>
        </authorList>
    </citation>
    <scope>NUCLEOTIDE SEQUENCE [LARGE SCALE GENOMIC DNA]</scope>
    <source>
        <strain evidence="2 3">KCTC 22435</strain>
    </source>
</reference>
<dbReference type="InterPro" id="IPR036063">
    <property type="entry name" value="Smr_dom_sf"/>
</dbReference>
<dbReference type="PROSITE" id="PS50828">
    <property type="entry name" value="SMR"/>
    <property type="match status" value="1"/>
</dbReference>
<keyword evidence="3" id="KW-1185">Reference proteome</keyword>
<name>A0ABM6JLG1_9GAMM</name>
<evidence type="ECO:0000313" key="3">
    <source>
        <dbReference type="Proteomes" id="UP000191820"/>
    </source>
</evidence>
<gene>
    <name evidence="2" type="ORF">SJ2017_1960</name>
</gene>
<proteinExistence type="predicted"/>
<dbReference type="EMBL" id="CP020472">
    <property type="protein sequence ID" value="ARD22262.1"/>
    <property type="molecule type" value="Genomic_DNA"/>
</dbReference>
<dbReference type="PANTHER" id="PTHR35562">
    <property type="entry name" value="DNA ENDONUCLEASE SMRA-RELATED"/>
    <property type="match status" value="1"/>
</dbReference>
<dbReference type="RefSeq" id="WP_080915658.1">
    <property type="nucleotide sequence ID" value="NZ_CP020472.1"/>
</dbReference>
<dbReference type="Proteomes" id="UP000191820">
    <property type="component" value="Chromosome"/>
</dbReference>
<dbReference type="InterPro" id="IPR047688">
    <property type="entry name" value="Endonuc_SmrA"/>
</dbReference>
<dbReference type="InterPro" id="IPR002625">
    <property type="entry name" value="Smr_dom"/>
</dbReference>
<sequence length="196" mass="22254">MSVDDTALFLAEMGDVKPLTTNDKVFVSSKQLDTDAHRARRKAAMQNEYLAKLPIEPRLLTPIAPDEIMSYKRNGVQEEVFRHLRLGKYKKQTVLDLHAYRLSQARELLVETIIQAQERGERNLLIIHGKGVNNKPYPALMKSAVNDWLMQFEQVQAFHSATREQGGTGALFVMLVKSDEQRIVSGETNRKGSGFR</sequence>